<evidence type="ECO:0000256" key="1">
    <source>
        <dbReference type="ARBA" id="ARBA00008675"/>
    </source>
</evidence>
<evidence type="ECO:0000256" key="3">
    <source>
        <dbReference type="ARBA" id="ARBA00022741"/>
    </source>
</evidence>
<dbReference type="InterPro" id="IPR003593">
    <property type="entry name" value="AAA+_ATPase"/>
</dbReference>
<evidence type="ECO:0000256" key="6">
    <source>
        <dbReference type="RuleBase" id="RU004432"/>
    </source>
</evidence>
<feature type="coiled-coil region" evidence="7">
    <location>
        <begin position="281"/>
        <end position="361"/>
    </location>
</feature>
<dbReference type="Pfam" id="PF10431">
    <property type="entry name" value="ClpB_D2-small"/>
    <property type="match status" value="1"/>
</dbReference>
<keyword evidence="2" id="KW-0677">Repeat</keyword>
<evidence type="ECO:0000256" key="4">
    <source>
        <dbReference type="ARBA" id="ARBA00022840"/>
    </source>
</evidence>
<dbReference type="OrthoDB" id="47330at2759"/>
<evidence type="ECO:0000256" key="2">
    <source>
        <dbReference type="ARBA" id="ARBA00022737"/>
    </source>
</evidence>
<dbReference type="CDD" id="cd00009">
    <property type="entry name" value="AAA"/>
    <property type="match status" value="1"/>
</dbReference>
<dbReference type="InterPro" id="IPR027417">
    <property type="entry name" value="P-loop_NTPase"/>
</dbReference>
<feature type="region of interest" description="Disordered" evidence="8">
    <location>
        <begin position="738"/>
        <end position="768"/>
    </location>
</feature>
<keyword evidence="5 6" id="KW-0143">Chaperone</keyword>
<dbReference type="Gene3D" id="3.40.50.300">
    <property type="entry name" value="P-loop containing nucleotide triphosphate hydrolases"/>
    <property type="match status" value="3"/>
</dbReference>
<dbReference type="RefSeq" id="XP_001881766.1">
    <property type="nucleotide sequence ID" value="XM_001881731.1"/>
</dbReference>
<gene>
    <name evidence="11" type="ORF">LACBIDRAFT_298467</name>
</gene>
<dbReference type="InterPro" id="IPR028299">
    <property type="entry name" value="ClpA/B_CS2"/>
</dbReference>
<dbReference type="GeneID" id="6077520"/>
<dbReference type="InterPro" id="IPR003959">
    <property type="entry name" value="ATPase_AAA_core"/>
</dbReference>
<dbReference type="InParanoid" id="B0DCX4"/>
<dbReference type="GO" id="GO:0034605">
    <property type="term" value="P:cellular response to heat"/>
    <property type="evidence" value="ECO:0007669"/>
    <property type="project" value="TreeGrafter"/>
</dbReference>
<dbReference type="FunFam" id="3.40.50.300:FF:000025">
    <property type="entry name" value="ATP-dependent Clp protease subunit"/>
    <property type="match status" value="1"/>
</dbReference>
<sequence>MRWAGTIRTGLVAAAGGHLRVAFRRLAWARNTKKSVDLTELAKEGKLDPTIGRDDEIRRTIQILSRRTKSNPVLIGPPGVGKTAILEGLASRIVAKEVPESLHNKRVLSIDLSAIMAGSGIRGQFEEKFKALLRDIEDEGRQVICFIDEVHTLFNLGKSEGSIDAGQMIKPALARGLQLVGATTPDEYRKTISKDAALERRFQPVTIDEPTVSSTISILRGLKPRYEVHHGVEISDGALVTAAVYSARYISDRFLPDKAIDLVDEAASALRLAQESKPDELESLEREIMTLQIELESLKNESDTFSVERRNKVEQELKEKREEAAALTGVWQTERARLDKIKDVKRRLEEAKHQLDVAQRQGQFELASRLRFSTIPELQRQLPVEGDQANRDEESPLAMLHDRVTSNDISRVVAKATGIPVQNLLKGERDKLVHMEESLAARVVGQDHVVSAISDAVRISRAGLQAPNRPVASFLFLGPTGVGKTELCKALAAFLFNDEQRGLITINMSEYHDRHTISRLIGAAPGYVGFEEGGQLTEAVRRKPYAVILLDELEKAHKDVSMILLQILDEGVITDSQGRKVDFKNTIICLTSNLGSDILAHTSACDPKTGIVTPEARNEVMERTQEYFPPELLNRLDTTLVFNKLSRESILAVVSLRLDDVAHRLKNRRISLDVDGASKDWLAQHGYSEIYGARAIARVVRTDVLFPLARKLLRGTIRDGDVVKIRVAESGVVLEIKENHPPDPSLVRPDSEVNPEENPPLDFEEGKD</sequence>
<proteinExistence type="inferred from homology"/>
<keyword evidence="4 6" id="KW-0067">ATP-binding</keyword>
<dbReference type="PROSITE" id="PS00871">
    <property type="entry name" value="CLPAB_2"/>
    <property type="match status" value="1"/>
</dbReference>
<dbReference type="PANTHER" id="PTHR11638">
    <property type="entry name" value="ATP-DEPENDENT CLP PROTEASE"/>
    <property type="match status" value="1"/>
</dbReference>
<dbReference type="InterPro" id="IPR019489">
    <property type="entry name" value="Clp_ATPase_C"/>
</dbReference>
<dbReference type="FunFam" id="3.40.50.300:FF:000120">
    <property type="entry name" value="ATP-dependent chaperone ClpB"/>
    <property type="match status" value="1"/>
</dbReference>
<comment type="similarity">
    <text evidence="1 6">Belongs to the ClpA/ClpB family.</text>
</comment>
<evidence type="ECO:0000256" key="7">
    <source>
        <dbReference type="SAM" id="Coils"/>
    </source>
</evidence>
<accession>B0DCX4</accession>
<reference evidence="11 12" key="1">
    <citation type="journal article" date="2008" name="Nature">
        <title>The genome of Laccaria bicolor provides insights into mycorrhizal symbiosis.</title>
        <authorList>
            <person name="Martin F."/>
            <person name="Aerts A."/>
            <person name="Ahren D."/>
            <person name="Brun A."/>
            <person name="Danchin E.G.J."/>
            <person name="Duchaussoy F."/>
            <person name="Gibon J."/>
            <person name="Kohler A."/>
            <person name="Lindquist E."/>
            <person name="Pereda V."/>
            <person name="Salamov A."/>
            <person name="Shapiro H.J."/>
            <person name="Wuyts J."/>
            <person name="Blaudez D."/>
            <person name="Buee M."/>
            <person name="Brokstein P."/>
            <person name="Canbaeck B."/>
            <person name="Cohen D."/>
            <person name="Courty P.E."/>
            <person name="Coutinho P.M."/>
            <person name="Delaruelle C."/>
            <person name="Detter J.C."/>
            <person name="Deveau A."/>
            <person name="DiFazio S."/>
            <person name="Duplessis S."/>
            <person name="Fraissinet-Tachet L."/>
            <person name="Lucic E."/>
            <person name="Frey-Klett P."/>
            <person name="Fourrey C."/>
            <person name="Feussner I."/>
            <person name="Gay G."/>
            <person name="Grimwood J."/>
            <person name="Hoegger P.J."/>
            <person name="Jain P."/>
            <person name="Kilaru S."/>
            <person name="Labbe J."/>
            <person name="Lin Y.C."/>
            <person name="Legue V."/>
            <person name="Le Tacon F."/>
            <person name="Marmeisse R."/>
            <person name="Melayah D."/>
            <person name="Montanini B."/>
            <person name="Muratet M."/>
            <person name="Nehls U."/>
            <person name="Niculita-Hirzel H."/>
            <person name="Oudot-Le Secq M.P."/>
            <person name="Peter M."/>
            <person name="Quesneville H."/>
            <person name="Rajashekar B."/>
            <person name="Reich M."/>
            <person name="Rouhier N."/>
            <person name="Schmutz J."/>
            <person name="Yin T."/>
            <person name="Chalot M."/>
            <person name="Henrissat B."/>
            <person name="Kuees U."/>
            <person name="Lucas S."/>
            <person name="Van de Peer Y."/>
            <person name="Podila G.K."/>
            <person name="Polle A."/>
            <person name="Pukkila P.J."/>
            <person name="Richardson P.M."/>
            <person name="Rouze P."/>
            <person name="Sanders I.R."/>
            <person name="Stajich J.E."/>
            <person name="Tunlid A."/>
            <person name="Tuskan G."/>
            <person name="Grigoriev I.V."/>
        </authorList>
    </citation>
    <scope>NUCLEOTIDE SEQUENCE [LARGE SCALE GENOMIC DNA]</scope>
    <source>
        <strain evidence="12">S238N-H82 / ATCC MYA-4686</strain>
    </source>
</reference>
<dbReference type="Pfam" id="PF07724">
    <property type="entry name" value="AAA_2"/>
    <property type="match status" value="1"/>
</dbReference>
<evidence type="ECO:0000313" key="11">
    <source>
        <dbReference type="EMBL" id="EDR07374.1"/>
    </source>
</evidence>
<dbReference type="InterPro" id="IPR001270">
    <property type="entry name" value="ClpA/B"/>
</dbReference>
<dbReference type="KEGG" id="lbc:LACBIDRAFT_298467"/>
<dbReference type="EMBL" id="DS547104">
    <property type="protein sequence ID" value="EDR07374.1"/>
    <property type="molecule type" value="Genomic_DNA"/>
</dbReference>
<organism evidence="12">
    <name type="scientific">Laccaria bicolor (strain S238N-H82 / ATCC MYA-4686)</name>
    <name type="common">Bicoloured deceiver</name>
    <name type="synonym">Laccaria laccata var. bicolor</name>
    <dbReference type="NCBI Taxonomy" id="486041"/>
    <lineage>
        <taxon>Eukaryota</taxon>
        <taxon>Fungi</taxon>
        <taxon>Dikarya</taxon>
        <taxon>Basidiomycota</taxon>
        <taxon>Agaricomycotina</taxon>
        <taxon>Agaricomycetes</taxon>
        <taxon>Agaricomycetidae</taxon>
        <taxon>Agaricales</taxon>
        <taxon>Agaricineae</taxon>
        <taxon>Hydnangiaceae</taxon>
        <taxon>Laccaria</taxon>
    </lineage>
</organism>
<dbReference type="SUPFAM" id="SSF52540">
    <property type="entry name" value="P-loop containing nucleoside triphosphate hydrolases"/>
    <property type="match status" value="2"/>
</dbReference>
<dbReference type="InterPro" id="IPR050130">
    <property type="entry name" value="ClpA_ClpB"/>
</dbReference>
<dbReference type="CDD" id="cd19499">
    <property type="entry name" value="RecA-like_ClpB_Hsp104-like"/>
    <property type="match status" value="1"/>
</dbReference>
<evidence type="ECO:0000313" key="12">
    <source>
        <dbReference type="Proteomes" id="UP000001194"/>
    </source>
</evidence>
<dbReference type="SMART" id="SM00382">
    <property type="entry name" value="AAA"/>
    <property type="match status" value="2"/>
</dbReference>
<dbReference type="GO" id="GO:0005524">
    <property type="term" value="F:ATP binding"/>
    <property type="evidence" value="ECO:0007669"/>
    <property type="project" value="UniProtKB-KW"/>
</dbReference>
<dbReference type="PRINTS" id="PR00300">
    <property type="entry name" value="CLPPROTEASEA"/>
</dbReference>
<dbReference type="PROSITE" id="PS00870">
    <property type="entry name" value="CLPAB_1"/>
    <property type="match status" value="1"/>
</dbReference>
<name>B0DCX4_LACBS</name>
<dbReference type="Pfam" id="PF17871">
    <property type="entry name" value="AAA_lid_9"/>
    <property type="match status" value="1"/>
</dbReference>
<evidence type="ECO:0000256" key="8">
    <source>
        <dbReference type="SAM" id="MobiDB-lite"/>
    </source>
</evidence>
<dbReference type="Gene3D" id="1.10.8.60">
    <property type="match status" value="1"/>
</dbReference>
<evidence type="ECO:0000256" key="5">
    <source>
        <dbReference type="ARBA" id="ARBA00023186"/>
    </source>
</evidence>
<protein>
    <submittedName>
        <fullName evidence="11">Predicted protein</fullName>
    </submittedName>
</protein>
<dbReference type="GO" id="GO:0005759">
    <property type="term" value="C:mitochondrial matrix"/>
    <property type="evidence" value="ECO:0007669"/>
    <property type="project" value="TreeGrafter"/>
</dbReference>
<feature type="domain" description="AAA+ ATPase" evidence="9">
    <location>
        <begin position="68"/>
        <end position="212"/>
    </location>
</feature>
<feature type="domain" description="AAA+ ATPase" evidence="9">
    <location>
        <begin position="470"/>
        <end position="615"/>
    </location>
</feature>
<keyword evidence="12" id="KW-1185">Reference proteome</keyword>
<dbReference type="Pfam" id="PF00004">
    <property type="entry name" value="AAA"/>
    <property type="match status" value="1"/>
</dbReference>
<dbReference type="STRING" id="486041.B0DCX4"/>
<evidence type="ECO:0000259" key="9">
    <source>
        <dbReference type="SMART" id="SM00382"/>
    </source>
</evidence>
<dbReference type="GO" id="GO:0043335">
    <property type="term" value="P:protein unfolding"/>
    <property type="evidence" value="ECO:0007669"/>
    <property type="project" value="TreeGrafter"/>
</dbReference>
<dbReference type="InterPro" id="IPR041546">
    <property type="entry name" value="ClpA/ClpB_AAA_lid"/>
</dbReference>
<evidence type="ECO:0000259" key="10">
    <source>
        <dbReference type="SMART" id="SM01086"/>
    </source>
</evidence>
<dbReference type="SMART" id="SM01086">
    <property type="entry name" value="ClpB_D2-small"/>
    <property type="match status" value="1"/>
</dbReference>
<keyword evidence="7" id="KW-0175">Coiled coil</keyword>
<dbReference type="GO" id="GO:0016887">
    <property type="term" value="F:ATP hydrolysis activity"/>
    <property type="evidence" value="ECO:0007669"/>
    <property type="project" value="InterPro"/>
</dbReference>
<dbReference type="HOGENOM" id="CLU_005070_4_0_1"/>
<dbReference type="GO" id="GO:0042026">
    <property type="term" value="P:protein refolding"/>
    <property type="evidence" value="ECO:0007669"/>
    <property type="project" value="TreeGrafter"/>
</dbReference>
<feature type="domain" description="Clp ATPase C-terminal" evidence="10">
    <location>
        <begin position="645"/>
        <end position="734"/>
    </location>
</feature>
<dbReference type="AlphaFoldDB" id="B0DCX4"/>
<dbReference type="InterPro" id="IPR018368">
    <property type="entry name" value="ClpA/B_CS1"/>
</dbReference>
<dbReference type="PANTHER" id="PTHR11638:SF176">
    <property type="entry name" value="HEAT SHOCK PROTEIN 78, MITOCHONDRIAL"/>
    <property type="match status" value="1"/>
</dbReference>
<dbReference type="FunCoup" id="B0DCX4">
    <property type="interactions" value="103"/>
</dbReference>
<keyword evidence="3 6" id="KW-0547">Nucleotide-binding</keyword>
<dbReference type="Proteomes" id="UP000001194">
    <property type="component" value="Unassembled WGS sequence"/>
</dbReference>